<protein>
    <submittedName>
        <fullName evidence="1">Uncharacterized protein</fullName>
    </submittedName>
</protein>
<reference evidence="1" key="1">
    <citation type="submission" date="2022-03" db="EMBL/GenBank/DDBJ databases">
        <title>A functionally conserved STORR gene fusion in Papaver species that diverged 16.8 million years ago.</title>
        <authorList>
            <person name="Catania T."/>
        </authorList>
    </citation>
    <scope>NUCLEOTIDE SEQUENCE</scope>
    <source>
        <strain evidence="1">S-191538</strain>
    </source>
</reference>
<evidence type="ECO:0000313" key="2">
    <source>
        <dbReference type="Proteomes" id="UP001177140"/>
    </source>
</evidence>
<dbReference type="EMBL" id="JAJJMA010246406">
    <property type="protein sequence ID" value="MCL7043414.1"/>
    <property type="molecule type" value="Genomic_DNA"/>
</dbReference>
<proteinExistence type="predicted"/>
<dbReference type="AlphaFoldDB" id="A0AA41VLN2"/>
<evidence type="ECO:0000313" key="1">
    <source>
        <dbReference type="EMBL" id="MCL7043414.1"/>
    </source>
</evidence>
<name>A0AA41VLN2_PAPNU</name>
<keyword evidence="2" id="KW-1185">Reference proteome</keyword>
<gene>
    <name evidence="1" type="ORF">MKW94_009347</name>
</gene>
<sequence>MASIVNSSNKPPRRVCSCSPSNHAGAFRCSRHHNQQQTSVVVVLRNTNSLAQYSRNGRVRSADRELLKRALMPPVRRSAKRCWDFRPTPSRLSSMSIAT</sequence>
<dbReference type="Proteomes" id="UP001177140">
    <property type="component" value="Unassembled WGS sequence"/>
</dbReference>
<comment type="caution">
    <text evidence="1">The sequence shown here is derived from an EMBL/GenBank/DDBJ whole genome shotgun (WGS) entry which is preliminary data.</text>
</comment>
<organism evidence="1 2">
    <name type="scientific">Papaver nudicaule</name>
    <name type="common">Iceland poppy</name>
    <dbReference type="NCBI Taxonomy" id="74823"/>
    <lineage>
        <taxon>Eukaryota</taxon>
        <taxon>Viridiplantae</taxon>
        <taxon>Streptophyta</taxon>
        <taxon>Embryophyta</taxon>
        <taxon>Tracheophyta</taxon>
        <taxon>Spermatophyta</taxon>
        <taxon>Magnoliopsida</taxon>
        <taxon>Ranunculales</taxon>
        <taxon>Papaveraceae</taxon>
        <taxon>Papaveroideae</taxon>
        <taxon>Papaver</taxon>
    </lineage>
</organism>
<accession>A0AA41VLN2</accession>